<evidence type="ECO:0000313" key="3">
    <source>
        <dbReference type="Proteomes" id="UP000298030"/>
    </source>
</evidence>
<dbReference type="EMBL" id="QPFP01000156">
    <property type="protein sequence ID" value="TEB20105.1"/>
    <property type="molecule type" value="Genomic_DNA"/>
</dbReference>
<gene>
    <name evidence="2" type="ORF">FA13DRAFT_277217</name>
</gene>
<evidence type="ECO:0000313" key="2">
    <source>
        <dbReference type="EMBL" id="TEB20105.1"/>
    </source>
</evidence>
<accession>A0A4Y7SE75</accession>
<dbReference type="Proteomes" id="UP000298030">
    <property type="component" value="Unassembled WGS sequence"/>
</dbReference>
<sequence>MNVNTMIRQPGPATIKGNIVLGRPKPGSRPHTIVFCAEMFVGAATSAQVCGLLMFYNGEGATYPEAGYYNIESTFFFFDLENINAGFTQNDMLFYDFFGEIETLTYICPIDAPSPFFNRFTRMVMAAGGVATKLSEVGTLAVPSRHRRVLLRLEVLDDRETCHPHSRQIHRARPLPQAARQERGAPFPLPQTFRSRSRPHH</sequence>
<dbReference type="AlphaFoldDB" id="A0A4Y7SE75"/>
<feature type="compositionally biased region" description="Basic residues" evidence="1">
    <location>
        <begin position="164"/>
        <end position="173"/>
    </location>
</feature>
<name>A0A4Y7SE75_COPMI</name>
<keyword evidence="3" id="KW-1185">Reference proteome</keyword>
<organism evidence="2 3">
    <name type="scientific">Coprinellus micaceus</name>
    <name type="common">Glistening ink-cap mushroom</name>
    <name type="synonym">Coprinus micaceus</name>
    <dbReference type="NCBI Taxonomy" id="71717"/>
    <lineage>
        <taxon>Eukaryota</taxon>
        <taxon>Fungi</taxon>
        <taxon>Dikarya</taxon>
        <taxon>Basidiomycota</taxon>
        <taxon>Agaricomycotina</taxon>
        <taxon>Agaricomycetes</taxon>
        <taxon>Agaricomycetidae</taxon>
        <taxon>Agaricales</taxon>
        <taxon>Agaricineae</taxon>
        <taxon>Psathyrellaceae</taxon>
        <taxon>Coprinellus</taxon>
    </lineage>
</organism>
<feature type="region of interest" description="Disordered" evidence="1">
    <location>
        <begin position="163"/>
        <end position="201"/>
    </location>
</feature>
<protein>
    <submittedName>
        <fullName evidence="2">Uncharacterized protein</fullName>
    </submittedName>
</protein>
<reference evidence="2 3" key="1">
    <citation type="journal article" date="2019" name="Nat. Ecol. Evol.">
        <title>Megaphylogeny resolves global patterns of mushroom evolution.</title>
        <authorList>
            <person name="Varga T."/>
            <person name="Krizsan K."/>
            <person name="Foldi C."/>
            <person name="Dima B."/>
            <person name="Sanchez-Garcia M."/>
            <person name="Sanchez-Ramirez S."/>
            <person name="Szollosi G.J."/>
            <person name="Szarkandi J.G."/>
            <person name="Papp V."/>
            <person name="Albert L."/>
            <person name="Andreopoulos W."/>
            <person name="Angelini C."/>
            <person name="Antonin V."/>
            <person name="Barry K.W."/>
            <person name="Bougher N.L."/>
            <person name="Buchanan P."/>
            <person name="Buyck B."/>
            <person name="Bense V."/>
            <person name="Catcheside P."/>
            <person name="Chovatia M."/>
            <person name="Cooper J."/>
            <person name="Damon W."/>
            <person name="Desjardin D."/>
            <person name="Finy P."/>
            <person name="Geml J."/>
            <person name="Haridas S."/>
            <person name="Hughes K."/>
            <person name="Justo A."/>
            <person name="Karasinski D."/>
            <person name="Kautmanova I."/>
            <person name="Kiss B."/>
            <person name="Kocsube S."/>
            <person name="Kotiranta H."/>
            <person name="LaButti K.M."/>
            <person name="Lechner B.E."/>
            <person name="Liimatainen K."/>
            <person name="Lipzen A."/>
            <person name="Lukacs Z."/>
            <person name="Mihaltcheva S."/>
            <person name="Morgado L.N."/>
            <person name="Niskanen T."/>
            <person name="Noordeloos M.E."/>
            <person name="Ohm R.A."/>
            <person name="Ortiz-Santana B."/>
            <person name="Ovrebo C."/>
            <person name="Racz N."/>
            <person name="Riley R."/>
            <person name="Savchenko A."/>
            <person name="Shiryaev A."/>
            <person name="Soop K."/>
            <person name="Spirin V."/>
            <person name="Szebenyi C."/>
            <person name="Tomsovsky M."/>
            <person name="Tulloss R.E."/>
            <person name="Uehling J."/>
            <person name="Grigoriev I.V."/>
            <person name="Vagvolgyi C."/>
            <person name="Papp T."/>
            <person name="Martin F.M."/>
            <person name="Miettinen O."/>
            <person name="Hibbett D.S."/>
            <person name="Nagy L.G."/>
        </authorList>
    </citation>
    <scope>NUCLEOTIDE SEQUENCE [LARGE SCALE GENOMIC DNA]</scope>
    <source>
        <strain evidence="2 3">FP101781</strain>
    </source>
</reference>
<evidence type="ECO:0000256" key="1">
    <source>
        <dbReference type="SAM" id="MobiDB-lite"/>
    </source>
</evidence>
<comment type="caution">
    <text evidence="2">The sequence shown here is derived from an EMBL/GenBank/DDBJ whole genome shotgun (WGS) entry which is preliminary data.</text>
</comment>
<proteinExistence type="predicted"/>